<dbReference type="InterPro" id="IPR037257">
    <property type="entry name" value="T2SS_E_N_sf"/>
</dbReference>
<reference evidence="2 3" key="1">
    <citation type="submission" date="2021-05" db="EMBL/GenBank/DDBJ databases">
        <title>The draft genome of Geobacter chapellei DSM 13688.</title>
        <authorList>
            <person name="Xu Z."/>
            <person name="Masuda Y."/>
            <person name="Itoh H."/>
            <person name="Senoo K."/>
        </authorList>
    </citation>
    <scope>NUCLEOTIDE SEQUENCE [LARGE SCALE GENOMIC DNA]</scope>
    <source>
        <strain evidence="2 3">DSM 13688</strain>
    </source>
</reference>
<organism evidence="2 3">
    <name type="scientific">Pelotalea chapellei</name>
    <dbReference type="NCBI Taxonomy" id="44671"/>
    <lineage>
        <taxon>Bacteria</taxon>
        <taxon>Pseudomonadati</taxon>
        <taxon>Thermodesulfobacteriota</taxon>
        <taxon>Desulfuromonadia</taxon>
        <taxon>Geobacterales</taxon>
        <taxon>Geobacteraceae</taxon>
        <taxon>Pelotalea</taxon>
    </lineage>
</organism>
<dbReference type="RefSeq" id="WP_214300968.1">
    <property type="nucleotide sequence ID" value="NZ_JAHDYS010000017.1"/>
</dbReference>
<protein>
    <submittedName>
        <fullName evidence="2">DnaJ domain-containing protein</fullName>
    </submittedName>
</protein>
<evidence type="ECO:0000313" key="3">
    <source>
        <dbReference type="Proteomes" id="UP000784128"/>
    </source>
</evidence>
<dbReference type="CDD" id="cd06257">
    <property type="entry name" value="DnaJ"/>
    <property type="match status" value="1"/>
</dbReference>
<dbReference type="SUPFAM" id="SSF160246">
    <property type="entry name" value="EspE N-terminal domain-like"/>
    <property type="match status" value="1"/>
</dbReference>
<evidence type="ECO:0000259" key="1">
    <source>
        <dbReference type="PROSITE" id="PS50076"/>
    </source>
</evidence>
<keyword evidence="3" id="KW-1185">Reference proteome</keyword>
<feature type="domain" description="J" evidence="1">
    <location>
        <begin position="15"/>
        <end position="79"/>
    </location>
</feature>
<dbReference type="Pfam" id="PF00226">
    <property type="entry name" value="DnaJ"/>
    <property type="match status" value="1"/>
</dbReference>
<dbReference type="InterPro" id="IPR001623">
    <property type="entry name" value="DnaJ_domain"/>
</dbReference>
<sequence length="270" mass="31309">MTPRKQAELMDACRTLFPAADVTRDFLNRIRSDSLKNAYRNKVWEYHPDACANVQDADKRTERFRRSVEAYKLLNEYLKERRPTFFLRHAQVLQASSPRLNIFERVPHERYYDGPLPTIELKIGLYLYYVGAISYEAVVRAMMWQRDLRPPLGVLACKWQWLCEEDVAMILGSTQIVGSFGERAVKLGLLSASQLNILLLHQRTMQQPIGRYLVAHSLLSELSLRHYLRQLAQHNAQIQKSRNLMKSAGGDEVIEDMIYEGENDADSTFE</sequence>
<dbReference type="InterPro" id="IPR036869">
    <property type="entry name" value="J_dom_sf"/>
</dbReference>
<dbReference type="EMBL" id="JAHDYS010000017">
    <property type="protein sequence ID" value="MBT1073187.1"/>
    <property type="molecule type" value="Genomic_DNA"/>
</dbReference>
<gene>
    <name evidence="2" type="ORF">KJB30_15440</name>
</gene>
<proteinExistence type="predicted"/>
<evidence type="ECO:0000313" key="2">
    <source>
        <dbReference type="EMBL" id="MBT1073187.1"/>
    </source>
</evidence>
<comment type="caution">
    <text evidence="2">The sequence shown here is derived from an EMBL/GenBank/DDBJ whole genome shotgun (WGS) entry which is preliminary data.</text>
</comment>
<accession>A0ABS5UBY2</accession>
<dbReference type="SUPFAM" id="SSF46565">
    <property type="entry name" value="Chaperone J-domain"/>
    <property type="match status" value="1"/>
</dbReference>
<name>A0ABS5UBY2_9BACT</name>
<dbReference type="Proteomes" id="UP000784128">
    <property type="component" value="Unassembled WGS sequence"/>
</dbReference>
<dbReference type="Gene3D" id="1.10.287.110">
    <property type="entry name" value="DnaJ domain"/>
    <property type="match status" value="1"/>
</dbReference>
<dbReference type="PROSITE" id="PS50076">
    <property type="entry name" value="DNAJ_2"/>
    <property type="match status" value="1"/>
</dbReference>